<reference evidence="2 3" key="1">
    <citation type="submission" date="2021-07" db="EMBL/GenBank/DDBJ databases">
        <authorList>
            <person name="Palmer J.M."/>
        </authorList>
    </citation>
    <scope>NUCLEOTIDE SEQUENCE [LARGE SCALE GENOMIC DNA]</scope>
    <source>
        <strain evidence="2 3">AT_MEX2019</strain>
        <tissue evidence="2">Muscle</tissue>
    </source>
</reference>
<proteinExistence type="predicted"/>
<evidence type="ECO:0000313" key="3">
    <source>
        <dbReference type="Proteomes" id="UP001345963"/>
    </source>
</evidence>
<accession>A0ABU7BJ03</accession>
<feature type="signal peptide" evidence="1">
    <location>
        <begin position="1"/>
        <end position="18"/>
    </location>
</feature>
<protein>
    <submittedName>
        <fullName evidence="2">Uncharacterized protein</fullName>
    </submittedName>
</protein>
<feature type="chain" id="PRO_5047534987" evidence="1">
    <location>
        <begin position="19"/>
        <end position="119"/>
    </location>
</feature>
<organism evidence="2 3">
    <name type="scientific">Ataeniobius toweri</name>
    <dbReference type="NCBI Taxonomy" id="208326"/>
    <lineage>
        <taxon>Eukaryota</taxon>
        <taxon>Metazoa</taxon>
        <taxon>Chordata</taxon>
        <taxon>Craniata</taxon>
        <taxon>Vertebrata</taxon>
        <taxon>Euteleostomi</taxon>
        <taxon>Actinopterygii</taxon>
        <taxon>Neopterygii</taxon>
        <taxon>Teleostei</taxon>
        <taxon>Neoteleostei</taxon>
        <taxon>Acanthomorphata</taxon>
        <taxon>Ovalentaria</taxon>
        <taxon>Atherinomorphae</taxon>
        <taxon>Cyprinodontiformes</taxon>
        <taxon>Goodeidae</taxon>
        <taxon>Ataeniobius</taxon>
    </lineage>
</organism>
<evidence type="ECO:0000313" key="2">
    <source>
        <dbReference type="EMBL" id="MED6250626.1"/>
    </source>
</evidence>
<comment type="caution">
    <text evidence="2">The sequence shown here is derived from an EMBL/GenBank/DDBJ whole genome shotgun (WGS) entry which is preliminary data.</text>
</comment>
<name>A0ABU7BJ03_9TELE</name>
<dbReference type="Proteomes" id="UP001345963">
    <property type="component" value="Unassembled WGS sequence"/>
</dbReference>
<evidence type="ECO:0000256" key="1">
    <source>
        <dbReference type="SAM" id="SignalP"/>
    </source>
</evidence>
<keyword evidence="3" id="KW-1185">Reference proteome</keyword>
<sequence>MIKFYSCFIESLLSLSVGFILTCNNRNKLLGIVRVCSKTADTFLSDLTDLYKERSVEKAKLILADPAQPLLDKVTLLSSRHRHQLPRFRTNRLKHSVIPLMIRDLNNVDGIWCWIYKTI</sequence>
<dbReference type="EMBL" id="JAHUTI010059120">
    <property type="protein sequence ID" value="MED6250626.1"/>
    <property type="molecule type" value="Genomic_DNA"/>
</dbReference>
<keyword evidence="1" id="KW-0732">Signal</keyword>
<gene>
    <name evidence="2" type="ORF">ATANTOWER_001180</name>
</gene>